<feature type="compositionally biased region" description="Basic and acidic residues" evidence="5">
    <location>
        <begin position="134"/>
        <end position="155"/>
    </location>
</feature>
<gene>
    <name evidence="7" type="ORF">HO173_008438</name>
</gene>
<dbReference type="RefSeq" id="XP_037162735.1">
    <property type="nucleotide sequence ID" value="XM_037310338.1"/>
</dbReference>
<organism evidence="7 8">
    <name type="scientific">Letharia columbiana</name>
    <dbReference type="NCBI Taxonomy" id="112416"/>
    <lineage>
        <taxon>Eukaryota</taxon>
        <taxon>Fungi</taxon>
        <taxon>Dikarya</taxon>
        <taxon>Ascomycota</taxon>
        <taxon>Pezizomycotina</taxon>
        <taxon>Lecanoromycetes</taxon>
        <taxon>OSLEUM clade</taxon>
        <taxon>Lecanoromycetidae</taxon>
        <taxon>Lecanorales</taxon>
        <taxon>Lecanorineae</taxon>
        <taxon>Parmeliaceae</taxon>
        <taxon>Letharia</taxon>
    </lineage>
</organism>
<dbReference type="GO" id="GO:0016926">
    <property type="term" value="P:protein desumoylation"/>
    <property type="evidence" value="ECO:0007669"/>
    <property type="project" value="TreeGrafter"/>
</dbReference>
<protein>
    <recommendedName>
        <fullName evidence="6">Ubiquitin-like protease family profile domain-containing protein</fullName>
    </recommendedName>
</protein>
<keyword evidence="4" id="KW-0788">Thiol protease</keyword>
<evidence type="ECO:0000256" key="2">
    <source>
        <dbReference type="ARBA" id="ARBA00022670"/>
    </source>
</evidence>
<evidence type="ECO:0000256" key="3">
    <source>
        <dbReference type="ARBA" id="ARBA00022801"/>
    </source>
</evidence>
<feature type="compositionally biased region" description="Polar residues" evidence="5">
    <location>
        <begin position="293"/>
        <end position="302"/>
    </location>
</feature>
<dbReference type="EMBL" id="JACCJC010000039">
    <property type="protein sequence ID" value="KAF6233314.1"/>
    <property type="molecule type" value="Genomic_DNA"/>
</dbReference>
<reference evidence="7 8" key="1">
    <citation type="journal article" date="2020" name="Genomics">
        <title>Complete, high-quality genomes from long-read metagenomic sequencing of two wolf lichen thalli reveals enigmatic genome architecture.</title>
        <authorList>
            <person name="McKenzie S.K."/>
            <person name="Walston R.F."/>
            <person name="Allen J.L."/>
        </authorList>
    </citation>
    <scope>NUCLEOTIDE SEQUENCE [LARGE SCALE GENOMIC DNA]</scope>
    <source>
        <strain evidence="7">WasteWater2</strain>
    </source>
</reference>
<dbReference type="Gene3D" id="3.40.395.10">
    <property type="entry name" value="Adenoviral Proteinase, Chain A"/>
    <property type="match status" value="1"/>
</dbReference>
<keyword evidence="2" id="KW-0645">Protease</keyword>
<feature type="compositionally biased region" description="Polar residues" evidence="5">
    <location>
        <begin position="1"/>
        <end position="34"/>
    </location>
</feature>
<feature type="domain" description="Ubiquitin-like protease family profile" evidence="6">
    <location>
        <begin position="315"/>
        <end position="498"/>
    </location>
</feature>
<comment type="caution">
    <text evidence="7">The sequence shown here is derived from an EMBL/GenBank/DDBJ whole genome shotgun (WGS) entry which is preliminary data.</text>
</comment>
<feature type="compositionally biased region" description="Basic and acidic residues" evidence="5">
    <location>
        <begin position="303"/>
        <end position="316"/>
    </location>
</feature>
<dbReference type="AlphaFoldDB" id="A0A8H6FRE5"/>
<evidence type="ECO:0000256" key="5">
    <source>
        <dbReference type="SAM" id="MobiDB-lite"/>
    </source>
</evidence>
<dbReference type="InterPro" id="IPR003653">
    <property type="entry name" value="Peptidase_C48_C"/>
</dbReference>
<dbReference type="GeneID" id="59290094"/>
<sequence>MARLNTQTSVTERQRSSSPQRTGYNTRSAPTTTAPYLIAPDVTTALQRIRGESGNATTKRKRGRPPRDKGEVQPNKKGKLSCALINDSASASQTSRHTPLYEDRSGSSPVREHTNPANEAGAGTDQESASFHQQTERDNVKGREQNGEASNKELVEGCGEAVEIGEEIDCKDADDKDQDLEGDNEQASTNMSVEYGRGRLPDLEVDSEPDLSGLLPSPAQGGPSSPPAFLSPNARLEPLHPRVSSTDAEANPSPRKPITRIPETILTTDNGKPQTDTERIKNQVLVPQKIQAPETSVPGSQSHCREKPSQEIEKTEVSASDMPIELDGANDAISDTAKQGTGYDSSLAVSADIRKAALSTLRPGAMVSSTAMVEVWNCVRSEGDFVFDPLFFSDDSVKRYTLRHKAMGTKGNIFVPIHSSKRNHWYLAVIATQSSSISVYDSLASDNKSISVDSGPLITLAASLVPERTDWSVRMADCPQQPNGHDCGIYVIANTCCLMAQLPLPEKYDGDAWRLVCQCLFQGSRDNIAFAQLSSLQYKGTGINSITCSLKADSLDDVIPYVSQEAFQNAKLCIDTMQTQQKDPQSSFALIRNILSVIRTLHQNACRHSDSLGDQIQREAIGLENHLKMLEEYSSFVSVSVEPQDFSPETQTALSYIHTAHQTLTKKHAKSGTSLETSERNKARMGIAISMLQEMETILCTQAKSKEQNLRSRIGSWREGFDTARRNLEQLLAGAFK</sequence>
<evidence type="ECO:0000313" key="8">
    <source>
        <dbReference type="Proteomes" id="UP000578531"/>
    </source>
</evidence>
<dbReference type="GO" id="GO:0006508">
    <property type="term" value="P:proteolysis"/>
    <property type="evidence" value="ECO:0007669"/>
    <property type="project" value="UniProtKB-KW"/>
</dbReference>
<dbReference type="OrthoDB" id="1939479at2759"/>
<proteinExistence type="inferred from homology"/>
<feature type="compositionally biased region" description="Acidic residues" evidence="5">
    <location>
        <begin position="175"/>
        <end position="184"/>
    </location>
</feature>
<accession>A0A8H6FRE5</accession>
<name>A0A8H6FRE5_9LECA</name>
<dbReference type="Proteomes" id="UP000578531">
    <property type="component" value="Unassembled WGS sequence"/>
</dbReference>
<keyword evidence="8" id="KW-1185">Reference proteome</keyword>
<feature type="compositionally biased region" description="Polar residues" evidence="5">
    <location>
        <begin position="265"/>
        <end position="274"/>
    </location>
</feature>
<dbReference type="Pfam" id="PF02902">
    <property type="entry name" value="Peptidase_C48"/>
    <property type="match status" value="1"/>
</dbReference>
<feature type="compositionally biased region" description="Basic and acidic residues" evidence="5">
    <location>
        <begin position="99"/>
        <end position="114"/>
    </location>
</feature>
<feature type="region of interest" description="Disordered" evidence="5">
    <location>
        <begin position="1"/>
        <end position="277"/>
    </location>
</feature>
<dbReference type="PROSITE" id="PS50600">
    <property type="entry name" value="ULP_PROTEASE"/>
    <property type="match status" value="1"/>
</dbReference>
<evidence type="ECO:0000313" key="7">
    <source>
        <dbReference type="EMBL" id="KAF6233314.1"/>
    </source>
</evidence>
<dbReference type="PANTHER" id="PTHR12606:SF141">
    <property type="entry name" value="GH15225P-RELATED"/>
    <property type="match status" value="1"/>
</dbReference>
<dbReference type="SUPFAM" id="SSF54001">
    <property type="entry name" value="Cysteine proteinases"/>
    <property type="match status" value="1"/>
</dbReference>
<evidence type="ECO:0000256" key="1">
    <source>
        <dbReference type="ARBA" id="ARBA00005234"/>
    </source>
</evidence>
<feature type="compositionally biased region" description="Low complexity" evidence="5">
    <location>
        <begin position="211"/>
        <end position="223"/>
    </location>
</feature>
<dbReference type="GO" id="GO:0016929">
    <property type="term" value="F:deSUMOylase activity"/>
    <property type="evidence" value="ECO:0007669"/>
    <property type="project" value="TreeGrafter"/>
</dbReference>
<feature type="region of interest" description="Disordered" evidence="5">
    <location>
        <begin position="290"/>
        <end position="317"/>
    </location>
</feature>
<evidence type="ECO:0000256" key="4">
    <source>
        <dbReference type="ARBA" id="ARBA00022807"/>
    </source>
</evidence>
<keyword evidence="3" id="KW-0378">Hydrolase</keyword>
<dbReference type="PANTHER" id="PTHR12606">
    <property type="entry name" value="SENTRIN/SUMO-SPECIFIC PROTEASE"/>
    <property type="match status" value="1"/>
</dbReference>
<evidence type="ECO:0000259" key="6">
    <source>
        <dbReference type="PROSITE" id="PS50600"/>
    </source>
</evidence>
<comment type="similarity">
    <text evidence="1">Belongs to the peptidase C48 family.</text>
</comment>
<dbReference type="InterPro" id="IPR038765">
    <property type="entry name" value="Papain-like_cys_pep_sf"/>
</dbReference>
<dbReference type="GO" id="GO:0005634">
    <property type="term" value="C:nucleus"/>
    <property type="evidence" value="ECO:0007669"/>
    <property type="project" value="TreeGrafter"/>
</dbReference>
<feature type="compositionally biased region" description="Polar residues" evidence="5">
    <location>
        <begin position="87"/>
        <end position="97"/>
    </location>
</feature>